<dbReference type="EMBL" id="CP133772">
    <property type="protein sequence ID" value="WYY00110.1"/>
    <property type="molecule type" value="Genomic_DNA"/>
</dbReference>
<feature type="transmembrane region" description="Helical" evidence="5">
    <location>
        <begin position="46"/>
        <end position="68"/>
    </location>
</feature>
<feature type="transmembrane region" description="Helical" evidence="5">
    <location>
        <begin position="164"/>
        <end position="184"/>
    </location>
</feature>
<evidence type="ECO:0000256" key="4">
    <source>
        <dbReference type="ARBA" id="ARBA00023136"/>
    </source>
</evidence>
<dbReference type="Pfam" id="PF00324">
    <property type="entry name" value="AA_permease"/>
    <property type="match status" value="1"/>
</dbReference>
<protein>
    <submittedName>
        <fullName evidence="7">APC family permease</fullName>
    </submittedName>
</protein>
<feature type="transmembrane region" description="Helical" evidence="5">
    <location>
        <begin position="338"/>
        <end position="359"/>
    </location>
</feature>
<reference evidence="7 8" key="1">
    <citation type="submission" date="2023-09" db="EMBL/GenBank/DDBJ databases">
        <authorList>
            <person name="Golyshina O.V."/>
            <person name="Lunev E.A."/>
            <person name="Bargiela R."/>
            <person name="Gaines M.C."/>
            <person name="Daum B."/>
            <person name="Bale N.J."/>
            <person name="Koenen M."/>
            <person name="Sinninghe Damst J.S."/>
            <person name="Yakimov M."/>
            <person name="Golyshin P.N."/>
        </authorList>
    </citation>
    <scope>NUCLEOTIDE SEQUENCE [LARGE SCALE GENOMIC DNA]</scope>
    <source>
        <strain evidence="7 8">M1</strain>
    </source>
</reference>
<accession>A0AAX4NFZ7</accession>
<dbReference type="InterPro" id="IPR004841">
    <property type="entry name" value="AA-permease/SLC12A_dom"/>
</dbReference>
<gene>
    <name evidence="7" type="ORF">OXIME_000665</name>
</gene>
<feature type="transmembrane region" description="Helical" evidence="5">
    <location>
        <begin position="137"/>
        <end position="157"/>
    </location>
</feature>
<dbReference type="GO" id="GO:0016020">
    <property type="term" value="C:membrane"/>
    <property type="evidence" value="ECO:0007669"/>
    <property type="project" value="UniProtKB-SubCell"/>
</dbReference>
<comment type="subcellular location">
    <subcellularLocation>
        <location evidence="1">Membrane</location>
        <topology evidence="1">Multi-pass membrane protein</topology>
    </subcellularLocation>
</comment>
<evidence type="ECO:0000259" key="6">
    <source>
        <dbReference type="Pfam" id="PF00324"/>
    </source>
</evidence>
<proteinExistence type="predicted"/>
<keyword evidence="8" id="KW-1185">Reference proteome</keyword>
<evidence type="ECO:0000256" key="2">
    <source>
        <dbReference type="ARBA" id="ARBA00022692"/>
    </source>
</evidence>
<feature type="transmembrane region" description="Helical" evidence="5">
    <location>
        <begin position="432"/>
        <end position="452"/>
    </location>
</feature>
<dbReference type="PIRSF" id="PIRSF006060">
    <property type="entry name" value="AA_transporter"/>
    <property type="match status" value="1"/>
</dbReference>
<feature type="transmembrane region" description="Helical" evidence="5">
    <location>
        <begin position="102"/>
        <end position="125"/>
    </location>
</feature>
<evidence type="ECO:0000256" key="1">
    <source>
        <dbReference type="ARBA" id="ARBA00004141"/>
    </source>
</evidence>
<dbReference type="GO" id="GO:0055085">
    <property type="term" value="P:transmembrane transport"/>
    <property type="evidence" value="ECO:0007669"/>
    <property type="project" value="InterPro"/>
</dbReference>
<dbReference type="KEGG" id="omr:OXIME_000665"/>
<feature type="domain" description="Amino acid permease/ SLC12A" evidence="6">
    <location>
        <begin position="21"/>
        <end position="453"/>
    </location>
</feature>
<feature type="transmembrane region" description="Helical" evidence="5">
    <location>
        <begin position="21"/>
        <end position="40"/>
    </location>
</feature>
<dbReference type="PANTHER" id="PTHR42770">
    <property type="entry name" value="AMINO ACID TRANSPORTER-RELATED"/>
    <property type="match status" value="1"/>
</dbReference>
<dbReference type="AlphaFoldDB" id="A0AAX4NFZ7"/>
<evidence type="ECO:0000313" key="7">
    <source>
        <dbReference type="EMBL" id="WYY00110.1"/>
    </source>
</evidence>
<evidence type="ECO:0000256" key="3">
    <source>
        <dbReference type="ARBA" id="ARBA00022989"/>
    </source>
</evidence>
<evidence type="ECO:0000313" key="8">
    <source>
        <dbReference type="Proteomes" id="UP001451606"/>
    </source>
</evidence>
<dbReference type="Gene3D" id="1.20.1740.10">
    <property type="entry name" value="Amino acid/polyamine transporter I"/>
    <property type="match status" value="1"/>
</dbReference>
<dbReference type="RefSeq" id="WP_393972062.1">
    <property type="nucleotide sequence ID" value="NZ_CP133772.1"/>
</dbReference>
<name>A0AAX4NFZ7_9ARCH</name>
<dbReference type="Proteomes" id="UP001451606">
    <property type="component" value="Chromosome"/>
</dbReference>
<feature type="transmembrane region" description="Helical" evidence="5">
    <location>
        <begin position="242"/>
        <end position="267"/>
    </location>
</feature>
<feature type="transmembrane region" description="Helical" evidence="5">
    <location>
        <begin position="404"/>
        <end position="426"/>
    </location>
</feature>
<dbReference type="GeneID" id="95967395"/>
<organism evidence="7 8">
    <name type="scientific">Oxyplasma meridianum</name>
    <dbReference type="NCBI Taxonomy" id="3073602"/>
    <lineage>
        <taxon>Archaea</taxon>
        <taxon>Methanobacteriati</taxon>
        <taxon>Thermoplasmatota</taxon>
        <taxon>Thermoplasmata</taxon>
        <taxon>Thermoplasmatales</taxon>
        <taxon>Thermoplasmataceae</taxon>
        <taxon>Oxyplasma</taxon>
    </lineage>
</organism>
<keyword evidence="4 5" id="KW-0472">Membrane</keyword>
<dbReference type="PANTHER" id="PTHR42770:SF11">
    <property type="entry name" value="INNER MEMBRANE TRANSPORT PROTEIN YBAT"/>
    <property type="match status" value="1"/>
</dbReference>
<sequence length="470" mass="50155">MPDLNEFTHKGLRKNAVSTRGVVFQGIAASAPAGAAVATMTGAAVFALGSLPLTAIVAFIVVALNAYIINRISVHVAGAGGYYDYVKMGYGKHVSAYTGWSYIIYQVTSLGFIGLSISVFVPALLSNVFNINLPSYTWLPLLGGTVLFGYLISVLGVKGSLKYASIMASLEIAVVVFIGLWLIISRPDLNTVSVFTPKYASGGFSGVMLGVLFMYTAFSGFGTSTPLGEETKNAKKSIAKGIILTMIVLGIFFVFASYAFTVAWGVDNMASYGNALVPGISLSYTDIGVWAAILITVFYINSILTDMVAFTNSSSRVLYAMANDDIFPKSISKVHKKYLTPHVASLVMALGSFGVAAVATELMGGFNAFLFTGVAGTLGSILVHMMANASLPKILKDKKVKIGFLNMIITVVAILILVFVFYGSFISISPPVLIAAYVFVAWMILGFIYIEYKNRKGGSWRTNSVAEGEK</sequence>
<keyword evidence="3 5" id="KW-1133">Transmembrane helix</keyword>
<feature type="transmembrane region" description="Helical" evidence="5">
    <location>
        <begin position="365"/>
        <end position="383"/>
    </location>
</feature>
<keyword evidence="2 5" id="KW-0812">Transmembrane</keyword>
<feature type="transmembrane region" description="Helical" evidence="5">
    <location>
        <begin position="287"/>
        <end position="311"/>
    </location>
</feature>
<feature type="transmembrane region" description="Helical" evidence="5">
    <location>
        <begin position="204"/>
        <end position="221"/>
    </location>
</feature>
<evidence type="ECO:0000256" key="5">
    <source>
        <dbReference type="SAM" id="Phobius"/>
    </source>
</evidence>
<dbReference type="InterPro" id="IPR050367">
    <property type="entry name" value="APC_superfamily"/>
</dbReference>